<keyword evidence="1" id="KW-0812">Transmembrane</keyword>
<sequence length="54" mass="5893">MAYRGDVALAFGVFFGGLVALLSAILILWLGFLSSMAMLELMRVQLRIEDNTSA</sequence>
<keyword evidence="3" id="KW-1185">Reference proteome</keyword>
<proteinExistence type="predicted"/>
<protein>
    <submittedName>
        <fullName evidence="2">Uncharacterized protein</fullName>
    </submittedName>
</protein>
<dbReference type="EMBL" id="SRHE01000093">
    <property type="protein sequence ID" value="TWW10357.1"/>
    <property type="molecule type" value="Genomic_DNA"/>
</dbReference>
<reference evidence="2 3" key="1">
    <citation type="submission" date="2019-08" db="EMBL/GenBank/DDBJ databases">
        <title>100 year-old enigma solved: identification of Planctomyces bekefii, the type genus and species of the phylum Planctomycetes.</title>
        <authorList>
            <person name="Svetlana D.N."/>
            <person name="Overmann J."/>
        </authorList>
    </citation>
    <scope>NUCLEOTIDE SEQUENCE [LARGE SCALE GENOMIC DNA]</scope>
    <source>
        <strain evidence="2">Phe10_nw2017</strain>
    </source>
</reference>
<dbReference type="AlphaFoldDB" id="A0A5C6M7Y1"/>
<evidence type="ECO:0000313" key="2">
    <source>
        <dbReference type="EMBL" id="TWW10357.1"/>
    </source>
</evidence>
<keyword evidence="1" id="KW-0472">Membrane</keyword>
<dbReference type="Proteomes" id="UP000321083">
    <property type="component" value="Unassembled WGS sequence"/>
</dbReference>
<evidence type="ECO:0000313" key="3">
    <source>
        <dbReference type="Proteomes" id="UP000321083"/>
    </source>
</evidence>
<keyword evidence="1" id="KW-1133">Transmembrane helix</keyword>
<feature type="transmembrane region" description="Helical" evidence="1">
    <location>
        <begin position="7"/>
        <end position="32"/>
    </location>
</feature>
<organism evidence="2 3">
    <name type="scientific">Planctomyces bekefii</name>
    <dbReference type="NCBI Taxonomy" id="1653850"/>
    <lineage>
        <taxon>Bacteria</taxon>
        <taxon>Pseudomonadati</taxon>
        <taxon>Planctomycetota</taxon>
        <taxon>Planctomycetia</taxon>
        <taxon>Planctomycetales</taxon>
        <taxon>Planctomycetaceae</taxon>
        <taxon>Planctomyces</taxon>
    </lineage>
</organism>
<reference evidence="2 3" key="2">
    <citation type="submission" date="2019-08" db="EMBL/GenBank/DDBJ databases">
        <authorList>
            <person name="Henke P."/>
        </authorList>
    </citation>
    <scope>NUCLEOTIDE SEQUENCE [LARGE SCALE GENOMIC DNA]</scope>
    <source>
        <strain evidence="2">Phe10_nw2017</strain>
    </source>
</reference>
<comment type="caution">
    <text evidence="2">The sequence shown here is derived from an EMBL/GenBank/DDBJ whole genome shotgun (WGS) entry which is preliminary data.</text>
</comment>
<accession>A0A5C6M7Y1</accession>
<gene>
    <name evidence="2" type="ORF">E3A20_06840</name>
</gene>
<name>A0A5C6M7Y1_9PLAN</name>
<evidence type="ECO:0000256" key="1">
    <source>
        <dbReference type="SAM" id="Phobius"/>
    </source>
</evidence>